<dbReference type="PROSITE" id="PS50297">
    <property type="entry name" value="ANK_REP_REGION"/>
    <property type="match status" value="1"/>
</dbReference>
<proteinExistence type="predicted"/>
<dbReference type="SMART" id="SM00248">
    <property type="entry name" value="ANK"/>
    <property type="match status" value="3"/>
</dbReference>
<dbReference type="GO" id="GO:2000812">
    <property type="term" value="P:regulation of barbed-end actin filament capping"/>
    <property type="evidence" value="ECO:0007669"/>
    <property type="project" value="TreeGrafter"/>
</dbReference>
<reference evidence="5 6" key="1">
    <citation type="journal article" date="2024" name="Nat. Commun.">
        <title>Phylogenomics reveals the evolutionary origins of lichenization in chlorophyte algae.</title>
        <authorList>
            <person name="Puginier C."/>
            <person name="Libourel C."/>
            <person name="Otte J."/>
            <person name="Skaloud P."/>
            <person name="Haon M."/>
            <person name="Grisel S."/>
            <person name="Petersen M."/>
            <person name="Berrin J.G."/>
            <person name="Delaux P.M."/>
            <person name="Dal Grande F."/>
            <person name="Keller J."/>
        </authorList>
    </citation>
    <scope>NUCLEOTIDE SEQUENCE [LARGE SCALE GENOMIC DNA]</scope>
    <source>
        <strain evidence="5 6">SAG 2043</strain>
    </source>
</reference>
<dbReference type="InterPro" id="IPR002110">
    <property type="entry name" value="Ankyrin_rpt"/>
</dbReference>
<dbReference type="EMBL" id="JALJOR010000001">
    <property type="protein sequence ID" value="KAK9830082.1"/>
    <property type="molecule type" value="Genomic_DNA"/>
</dbReference>
<keyword evidence="2 3" id="KW-0040">ANK repeat</keyword>
<dbReference type="Proteomes" id="UP001489004">
    <property type="component" value="Unassembled WGS sequence"/>
</dbReference>
<dbReference type="GO" id="GO:0005634">
    <property type="term" value="C:nucleus"/>
    <property type="evidence" value="ECO:0007669"/>
    <property type="project" value="TreeGrafter"/>
</dbReference>
<evidence type="ECO:0000313" key="5">
    <source>
        <dbReference type="EMBL" id="KAK9830082.1"/>
    </source>
</evidence>
<gene>
    <name evidence="5" type="ORF">WJX72_009679</name>
</gene>
<sequence>MFYFLSNKVKEAAKRGDLETVRAYLKAGGSPDCPCVFQTRLIHLASRNGHAGIVQELLLHKADLNALDYGGMRRTALHWACQQGHVRTVEVLVAAGANTQAGVQGKSWSKLVQGSKFGAMIDTTSATGESIESMCRNDVVRLALEQPAWSPAVHYMFPQRFKEAVQLLLLGRLSMQPQRAQQLAQSESGSSPRACCSSHAEGSVSQTLAPQAAGCTLPDGLDYDDMPTGQSGLQAPTGPSHVTAQIDAKGVAGHVETALSRLGDDVLFEVIARMAYPVSQWLDERSSHAEQGCPADPYSY</sequence>
<evidence type="ECO:0000256" key="3">
    <source>
        <dbReference type="PROSITE-ProRule" id="PRU00023"/>
    </source>
</evidence>
<evidence type="ECO:0000256" key="4">
    <source>
        <dbReference type="SAM" id="MobiDB-lite"/>
    </source>
</evidence>
<keyword evidence="6" id="KW-1185">Reference proteome</keyword>
<comment type="caution">
    <text evidence="5">The sequence shown here is derived from an EMBL/GenBank/DDBJ whole genome shotgun (WGS) entry which is preliminary data.</text>
</comment>
<feature type="region of interest" description="Disordered" evidence="4">
    <location>
        <begin position="219"/>
        <end position="241"/>
    </location>
</feature>
<dbReference type="PANTHER" id="PTHR24189:SF50">
    <property type="entry name" value="ANKYRIN REPEAT AND SOCS BOX PROTEIN 2"/>
    <property type="match status" value="1"/>
</dbReference>
<dbReference type="SUPFAM" id="SSF48403">
    <property type="entry name" value="Ankyrin repeat"/>
    <property type="match status" value="1"/>
</dbReference>
<organism evidence="5 6">
    <name type="scientific">[Myrmecia] bisecta</name>
    <dbReference type="NCBI Taxonomy" id="41462"/>
    <lineage>
        <taxon>Eukaryota</taxon>
        <taxon>Viridiplantae</taxon>
        <taxon>Chlorophyta</taxon>
        <taxon>core chlorophytes</taxon>
        <taxon>Trebouxiophyceae</taxon>
        <taxon>Trebouxiales</taxon>
        <taxon>Trebouxiaceae</taxon>
        <taxon>Myrmecia</taxon>
    </lineage>
</organism>
<evidence type="ECO:0000256" key="1">
    <source>
        <dbReference type="ARBA" id="ARBA00022737"/>
    </source>
</evidence>
<evidence type="ECO:0000313" key="6">
    <source>
        <dbReference type="Proteomes" id="UP001489004"/>
    </source>
</evidence>
<evidence type="ECO:0000256" key="2">
    <source>
        <dbReference type="ARBA" id="ARBA00023043"/>
    </source>
</evidence>
<dbReference type="Gene3D" id="1.25.40.20">
    <property type="entry name" value="Ankyrin repeat-containing domain"/>
    <property type="match status" value="1"/>
</dbReference>
<accession>A0AAW1R905</accession>
<dbReference type="AlphaFoldDB" id="A0AAW1R905"/>
<name>A0AAW1R905_9CHLO</name>
<dbReference type="InterPro" id="IPR050745">
    <property type="entry name" value="Multifunctional_regulatory"/>
</dbReference>
<dbReference type="InterPro" id="IPR036770">
    <property type="entry name" value="Ankyrin_rpt-contain_sf"/>
</dbReference>
<feature type="repeat" description="ANK" evidence="3">
    <location>
        <begin position="72"/>
        <end position="104"/>
    </location>
</feature>
<dbReference type="PROSITE" id="PS50088">
    <property type="entry name" value="ANK_REPEAT"/>
    <property type="match status" value="2"/>
</dbReference>
<dbReference type="Pfam" id="PF12796">
    <property type="entry name" value="Ank_2"/>
    <property type="match status" value="1"/>
</dbReference>
<feature type="repeat" description="ANK" evidence="3">
    <location>
        <begin position="42"/>
        <end position="69"/>
    </location>
</feature>
<keyword evidence="1" id="KW-0677">Repeat</keyword>
<dbReference type="PANTHER" id="PTHR24189">
    <property type="entry name" value="MYOTROPHIN"/>
    <property type="match status" value="1"/>
</dbReference>
<dbReference type="GO" id="GO:0005737">
    <property type="term" value="C:cytoplasm"/>
    <property type="evidence" value="ECO:0007669"/>
    <property type="project" value="TreeGrafter"/>
</dbReference>
<protein>
    <submittedName>
        <fullName evidence="5">Uncharacterized protein</fullName>
    </submittedName>
</protein>